<dbReference type="Pfam" id="PF14639">
    <property type="entry name" value="YqgF"/>
    <property type="match status" value="1"/>
</dbReference>
<evidence type="ECO:0000256" key="3">
    <source>
        <dbReference type="ARBA" id="ARBA00009253"/>
    </source>
</evidence>
<keyword evidence="5" id="KW-0727">SH2 domain</keyword>
<evidence type="ECO:0000259" key="14">
    <source>
        <dbReference type="Pfam" id="PF17674"/>
    </source>
</evidence>
<reference evidence="17" key="1">
    <citation type="submission" date="2020-05" db="EMBL/GenBank/DDBJ databases">
        <title>Phylogenomic resolution of chytrid fungi.</title>
        <authorList>
            <person name="Stajich J.E."/>
            <person name="Amses K."/>
            <person name="Simmons R."/>
            <person name="Seto K."/>
            <person name="Myers J."/>
            <person name="Bonds A."/>
            <person name="Quandt C.A."/>
            <person name="Barry K."/>
            <person name="Liu P."/>
            <person name="Grigoriev I."/>
            <person name="Longcore J.E."/>
            <person name="James T.Y."/>
        </authorList>
    </citation>
    <scope>NUCLEOTIDE SEQUENCE</scope>
    <source>
        <strain evidence="17">JEL0513</strain>
    </source>
</reference>
<feature type="compositionally biased region" description="Basic and acidic residues" evidence="8">
    <location>
        <begin position="147"/>
        <end position="162"/>
    </location>
</feature>
<protein>
    <submittedName>
        <fullName evidence="17">Transcription elongation factor spt6</fullName>
    </submittedName>
</protein>
<keyword evidence="17" id="KW-0648">Protein biosynthesis</keyword>
<dbReference type="InterPro" id="IPR041692">
    <property type="entry name" value="HHH_9"/>
</dbReference>
<dbReference type="Gene3D" id="1.10.10.2740">
    <property type="entry name" value="Spt6, Death-like domain"/>
    <property type="match status" value="1"/>
</dbReference>
<dbReference type="InterPro" id="IPR049540">
    <property type="entry name" value="Spt6-like_S1"/>
</dbReference>
<dbReference type="Pfam" id="PF14632">
    <property type="entry name" value="SPT6_acidic"/>
    <property type="match status" value="1"/>
</dbReference>
<dbReference type="GO" id="GO:0042393">
    <property type="term" value="F:histone binding"/>
    <property type="evidence" value="ECO:0007669"/>
    <property type="project" value="TreeGrafter"/>
</dbReference>
<evidence type="ECO:0000259" key="11">
    <source>
        <dbReference type="Pfam" id="PF14635"/>
    </source>
</evidence>
<dbReference type="Proteomes" id="UP001211907">
    <property type="component" value="Unassembled WGS sequence"/>
</dbReference>
<dbReference type="Pfam" id="PF17674">
    <property type="entry name" value="HHH_9"/>
    <property type="match status" value="1"/>
</dbReference>
<dbReference type="Gene3D" id="3.30.505.10">
    <property type="entry name" value="SH2 domain"/>
    <property type="match status" value="2"/>
</dbReference>
<dbReference type="FunFam" id="1.10.10.2740:FF:000002">
    <property type="entry name" value="Transcription elongation factor Spt6"/>
    <property type="match status" value="1"/>
</dbReference>
<dbReference type="InterPro" id="IPR023319">
    <property type="entry name" value="Tex-like_HTH_dom_sf"/>
</dbReference>
<keyword evidence="6" id="KW-0804">Transcription</keyword>
<dbReference type="PANTHER" id="PTHR10145:SF6">
    <property type="entry name" value="TRANSCRIPTION ELONGATION FACTOR SPT6"/>
    <property type="match status" value="1"/>
</dbReference>
<dbReference type="GO" id="GO:0003677">
    <property type="term" value="F:DNA binding"/>
    <property type="evidence" value="ECO:0007669"/>
    <property type="project" value="InterPro"/>
</dbReference>
<keyword evidence="17" id="KW-0251">Elongation factor</keyword>
<evidence type="ECO:0000256" key="8">
    <source>
        <dbReference type="SAM" id="MobiDB-lite"/>
    </source>
</evidence>
<dbReference type="InterPro" id="IPR023323">
    <property type="entry name" value="Tex-like_dom_sf"/>
</dbReference>
<dbReference type="InterPro" id="IPR035420">
    <property type="entry name" value="Spt6_SH2"/>
</dbReference>
<feature type="region of interest" description="Disordered" evidence="8">
    <location>
        <begin position="1483"/>
        <end position="1569"/>
    </location>
</feature>
<dbReference type="PANTHER" id="PTHR10145">
    <property type="entry name" value="TRANSCRIPTION ELONGATION FACTOR SPT6"/>
    <property type="match status" value="1"/>
</dbReference>
<keyword evidence="18" id="KW-1185">Reference proteome</keyword>
<organism evidence="17 18">
    <name type="scientific">Physocladia obscura</name>
    <dbReference type="NCBI Taxonomy" id="109957"/>
    <lineage>
        <taxon>Eukaryota</taxon>
        <taxon>Fungi</taxon>
        <taxon>Fungi incertae sedis</taxon>
        <taxon>Chytridiomycota</taxon>
        <taxon>Chytridiomycota incertae sedis</taxon>
        <taxon>Chytridiomycetes</taxon>
        <taxon>Chytridiales</taxon>
        <taxon>Chytriomycetaceae</taxon>
        <taxon>Physocladia</taxon>
    </lineage>
</organism>
<dbReference type="GO" id="GO:0008023">
    <property type="term" value="C:transcription elongation factor complex"/>
    <property type="evidence" value="ECO:0007669"/>
    <property type="project" value="TreeGrafter"/>
</dbReference>
<feature type="compositionally biased region" description="Polar residues" evidence="8">
    <location>
        <begin position="13"/>
        <end position="24"/>
    </location>
</feature>
<dbReference type="GO" id="GO:0140673">
    <property type="term" value="P:transcription elongation-coupled chromatin remodeling"/>
    <property type="evidence" value="ECO:0007669"/>
    <property type="project" value="InterPro"/>
</dbReference>
<feature type="compositionally biased region" description="Basic and acidic residues" evidence="8">
    <location>
        <begin position="241"/>
        <end position="260"/>
    </location>
</feature>
<dbReference type="InterPro" id="IPR035019">
    <property type="entry name" value="Spt6_SH2_N"/>
</dbReference>
<accession>A0AAD5XFV5</accession>
<dbReference type="Pfam" id="PF14633">
    <property type="entry name" value="SH2_2"/>
    <property type="match status" value="1"/>
</dbReference>
<feature type="domain" description="Helix-turn-helix DNA-binding" evidence="13">
    <location>
        <begin position="365"/>
        <end position="484"/>
    </location>
</feature>
<feature type="domain" description="HHH" evidence="14">
    <location>
        <begin position="1074"/>
        <end position="1140"/>
    </location>
</feature>
<feature type="compositionally biased region" description="Acidic residues" evidence="8">
    <location>
        <begin position="228"/>
        <end position="240"/>
    </location>
</feature>
<dbReference type="Pfam" id="PF14641">
    <property type="entry name" value="HTH_44"/>
    <property type="match status" value="1"/>
</dbReference>
<feature type="domain" description="Spt6 SH2" evidence="10">
    <location>
        <begin position="1271"/>
        <end position="1475"/>
    </location>
</feature>
<evidence type="ECO:0000256" key="1">
    <source>
        <dbReference type="ARBA" id="ARBA00004123"/>
    </source>
</evidence>
<keyword evidence="4" id="KW-0158">Chromosome</keyword>
<evidence type="ECO:0000313" key="18">
    <source>
        <dbReference type="Proteomes" id="UP001211907"/>
    </source>
</evidence>
<evidence type="ECO:0000259" key="10">
    <source>
        <dbReference type="Pfam" id="PF14633"/>
    </source>
</evidence>
<dbReference type="InterPro" id="IPR028088">
    <property type="entry name" value="Spt6_HTH_DNA-bd_dom"/>
</dbReference>
<dbReference type="CDD" id="cd09928">
    <property type="entry name" value="SH2_Cterm_SPT6_like"/>
    <property type="match status" value="1"/>
</dbReference>
<evidence type="ECO:0000259" key="16">
    <source>
        <dbReference type="Pfam" id="PF22706"/>
    </source>
</evidence>
<dbReference type="InterPro" id="IPR017072">
    <property type="entry name" value="TF_Spt6"/>
</dbReference>
<evidence type="ECO:0000259" key="12">
    <source>
        <dbReference type="Pfam" id="PF14639"/>
    </source>
</evidence>
<evidence type="ECO:0000313" key="17">
    <source>
        <dbReference type="EMBL" id="KAJ3133972.1"/>
    </source>
</evidence>
<gene>
    <name evidence="17" type="primary">SPT6</name>
    <name evidence="17" type="ORF">HK100_003916</name>
</gene>
<feature type="compositionally biased region" description="Polar residues" evidence="8">
    <location>
        <begin position="1521"/>
        <end position="1537"/>
    </location>
</feature>
<evidence type="ECO:0000256" key="7">
    <source>
        <dbReference type="ARBA" id="ARBA00023242"/>
    </source>
</evidence>
<proteinExistence type="inferred from homology"/>
<dbReference type="Pfam" id="PF21710">
    <property type="entry name" value="Spt6_S1"/>
    <property type="match status" value="1"/>
</dbReference>
<dbReference type="InterPro" id="IPR028231">
    <property type="entry name" value="Spt6_YqgF"/>
</dbReference>
<feature type="domain" description="Transcription elongation factor Spt6 helix-hairpin-helix motif" evidence="11">
    <location>
        <begin position="957"/>
        <end position="1059"/>
    </location>
</feature>
<evidence type="ECO:0000259" key="15">
    <source>
        <dbReference type="Pfam" id="PF21710"/>
    </source>
</evidence>
<dbReference type="EMBL" id="JADGJH010000201">
    <property type="protein sequence ID" value="KAJ3133972.1"/>
    <property type="molecule type" value="Genomic_DNA"/>
</dbReference>
<feature type="compositionally biased region" description="Acidic residues" evidence="8">
    <location>
        <begin position="97"/>
        <end position="115"/>
    </location>
</feature>
<comment type="caution">
    <text evidence="17">The sequence shown here is derived from an EMBL/GenBank/DDBJ whole genome shotgun (WGS) entry which is preliminary data.</text>
</comment>
<feature type="compositionally biased region" description="Acidic residues" evidence="8">
    <location>
        <begin position="75"/>
        <end position="89"/>
    </location>
</feature>
<feature type="domain" description="Spt6 acidic N-terminal" evidence="9">
    <location>
        <begin position="75"/>
        <end position="170"/>
    </location>
</feature>
<dbReference type="Pfam" id="PF14635">
    <property type="entry name" value="HHH_7"/>
    <property type="match status" value="1"/>
</dbReference>
<dbReference type="Gene3D" id="1.10.150.850">
    <property type="entry name" value="Spt6, helix-hairpin-helix domain"/>
    <property type="match status" value="1"/>
</dbReference>
<dbReference type="Pfam" id="PF22706">
    <property type="entry name" value="Tex_central_region"/>
    <property type="match status" value="1"/>
</dbReference>
<evidence type="ECO:0000256" key="6">
    <source>
        <dbReference type="ARBA" id="ARBA00023163"/>
    </source>
</evidence>
<evidence type="ECO:0000256" key="5">
    <source>
        <dbReference type="ARBA" id="ARBA00022999"/>
    </source>
</evidence>
<evidence type="ECO:0000259" key="9">
    <source>
        <dbReference type="Pfam" id="PF14632"/>
    </source>
</evidence>
<sequence>MSDSDLDLNLSDAETSNKQSSTLPVKNRFLGEDSDDDKIAAEINDAIAGDNTDGEEGESTAPKRKSKKLKRLEPDSDDSSIEDSDEEMTEADKGFIVDDEEEEEEEEEVEGDDDLDAKHRRREQRRREKRKRRRREEEEVLDDDDFDLIRENIYGRKRETRGGRLKKKSQDSSASAVGTKRTGTLDDMFKDEVEEEPGAAPSDRGVKSSVDRPAYSDDSDSNDGFVINDDEYEGLADETEADRKERMRADKERRKLERGKAKTFSGTYNISEEVWEDIEDLFGDGSDYKYALFASDGSKPRERARRGDDDDDEHRRETPIKKTLKFSDVFEPEEIAKRHLTDADEIIRLKDVPERFQLRPVEYPQLSEEDLEREILHIESAIMQMAATAPPGSSIHSSPILTATQESRQTAIKKILLFIHKDNYEIPFLIAHRKDHMTLIDETGKFLGFVERVDLWRIHDLDVQFHSVEAKRRTVRNLITDLRTSPELLSSGSVQNILLNDMYVDEMLRTAKNIEDVNDVMVYLQLYYSEEIKKVEEAKGRRVELKRAVRRSEYDDAKRLGINNFVKLYNVDVKKFSESITFMRNLHTPEDLPQDPFDTAAAFVVEKSQFSDIRRVIDAARMMLAHQIAVDPNFRRFIRKVYETDAVVTVNPTERGKKEITPLHPYYKFKYLKEKPTYKFEKADYLLIHKAEVEGLVEVKVYVDEETKLLEDIVKNITNDYTSEIAERWNDERRRCAEKATKELIFPAVVKWFKEMMAAKATEWLIDDCRESLEKPYRRDRSRDDDYDEEDVKTHARVMAITWGDGDPLTAAFAVCIDESGRVSSLTKLSSMHMREQKLKDHDVILSKLREFQIEVVVVGGTTISTKTRLLPDLVEVIKRINDDHDSSSDRRRYRRSEFVVPEVTMIEDDVARLVMNSKRYAKEFPDYPPWARYCVSLARRVQDTTFELATLYNSDEEIKLLQVHPHQNLLPEDKLKGAFERAFINVVNASGVDINDAVLHPHRANTLQFVSGLGPRKVGFLISRINKIGGRLPSRAHFVLEKMLGRVIFMNCASFIRIHKKSFKQIRSVNLDVLDNTRIHPEDYDIARKMAAGALDIDEVVETDDPSSHVAELMEDHPERLDNLMLDDFADELYRTSQDLKRIALRDIKDEIIAPYHERRKKFVSAGWAEIFPMLTGEREESLLGMMMSCVVVKIFERFIRCKLTASGIDANLQNSLTPMQRKLQENEPFQAVVTKVDMKEFRVEIDAREDFVDSGKWLMDLAASTRDRYFNLDKEEDDREKKPVIPKTTAKPKRSRTINHPYWRNCTYQEAITELTGSNVRNGSLIIRPSTKGNDHICITWKVDEDILETNKENEWTLGKTLIIEKKKFDDLEEIIATYIEPMALHFTEARKHPKYRSTSLDDTFHFLEREVQSKKRSSYAIIPCDKSHCMYLAYQHINKSPRHEYVYITPEGFKFRNIGYKRLDQMFDAFKRQEAQRMKEATAAADAKARAAKQSQGSRPHQIPGGLSRSGAIPPGMSSLQQSAARPQMPQSINSGGGMRNGGQPSIPPRPIMTAGINGGQSGMAVRPPMPMGYGQPQQLPQAGGWTGMPAMRPMMPQTPNALPYGAPGMISHTPMGFRPQPPPQSGGYYGR</sequence>
<dbReference type="InterPro" id="IPR032706">
    <property type="entry name" value="Spt6_HHH"/>
</dbReference>
<evidence type="ECO:0000256" key="4">
    <source>
        <dbReference type="ARBA" id="ARBA00022454"/>
    </source>
</evidence>
<feature type="domain" description="Spt6-like S1/OB" evidence="15">
    <location>
        <begin position="1171"/>
        <end position="1252"/>
    </location>
</feature>
<evidence type="ECO:0000256" key="2">
    <source>
        <dbReference type="ARBA" id="ARBA00004286"/>
    </source>
</evidence>
<dbReference type="SUPFAM" id="SSF47781">
    <property type="entry name" value="RuvA domain 2-like"/>
    <property type="match status" value="2"/>
</dbReference>
<feature type="domain" description="Transcription elongation factor Spt6 YqgF" evidence="12">
    <location>
        <begin position="796"/>
        <end position="952"/>
    </location>
</feature>
<dbReference type="SUPFAM" id="SSF158832">
    <property type="entry name" value="Tex N-terminal region-like"/>
    <property type="match status" value="1"/>
</dbReference>
<comment type="subcellular location">
    <subcellularLocation>
        <location evidence="2">Chromosome</location>
    </subcellularLocation>
    <subcellularLocation>
        <location evidence="1">Nucleus</location>
    </subcellularLocation>
</comment>
<dbReference type="Gene3D" id="1.10.3500.10">
    <property type="entry name" value="Tex N-terminal region-like"/>
    <property type="match status" value="1"/>
</dbReference>
<dbReference type="Gene3D" id="1.10.10.650">
    <property type="entry name" value="RuvA domain 2-like"/>
    <property type="match status" value="1"/>
</dbReference>
<dbReference type="InterPro" id="IPR042066">
    <property type="entry name" value="Spt6_death-like"/>
</dbReference>
<dbReference type="InterPro" id="IPR055179">
    <property type="entry name" value="Tex-like_central_region"/>
</dbReference>
<name>A0AAD5XFV5_9FUNG</name>
<dbReference type="InterPro" id="IPR036860">
    <property type="entry name" value="SH2_dom_sf"/>
</dbReference>
<dbReference type="InterPro" id="IPR035018">
    <property type="entry name" value="Spt6_SH2_C"/>
</dbReference>
<dbReference type="CDD" id="cd09918">
    <property type="entry name" value="SH2_Nterm_SPT6_like"/>
    <property type="match status" value="1"/>
</dbReference>
<comment type="similarity">
    <text evidence="3">Belongs to the SPT6 family.</text>
</comment>
<keyword evidence="7" id="KW-0539">Nucleus</keyword>
<dbReference type="InterPro" id="IPR012337">
    <property type="entry name" value="RNaseH-like_sf"/>
</dbReference>
<dbReference type="SUPFAM" id="SSF53098">
    <property type="entry name" value="Ribonuclease H-like"/>
    <property type="match status" value="1"/>
</dbReference>
<dbReference type="InterPro" id="IPR037027">
    <property type="entry name" value="YqgF/RNaseH-like_dom_sf"/>
</dbReference>
<dbReference type="InterPro" id="IPR028083">
    <property type="entry name" value="Spt6_acidic_N_dom"/>
</dbReference>
<dbReference type="GO" id="GO:0034728">
    <property type="term" value="P:nucleosome organization"/>
    <property type="evidence" value="ECO:0007669"/>
    <property type="project" value="TreeGrafter"/>
</dbReference>
<feature type="region of interest" description="Disordered" evidence="8">
    <location>
        <begin position="298"/>
        <end position="320"/>
    </location>
</feature>
<dbReference type="InterPro" id="IPR010994">
    <property type="entry name" value="RuvA_2-like"/>
</dbReference>
<feature type="compositionally biased region" description="Basic residues" evidence="8">
    <location>
        <begin position="118"/>
        <end position="134"/>
    </location>
</feature>
<dbReference type="GO" id="GO:0031491">
    <property type="term" value="F:nucleosome binding"/>
    <property type="evidence" value="ECO:0007669"/>
    <property type="project" value="TreeGrafter"/>
</dbReference>
<dbReference type="SUPFAM" id="SSF55550">
    <property type="entry name" value="SH2 domain"/>
    <property type="match status" value="1"/>
</dbReference>
<dbReference type="Gene3D" id="3.30.420.140">
    <property type="entry name" value="YqgF/RNase H-like domain"/>
    <property type="match status" value="1"/>
</dbReference>
<evidence type="ECO:0000259" key="13">
    <source>
        <dbReference type="Pfam" id="PF14641"/>
    </source>
</evidence>
<feature type="region of interest" description="Disordered" evidence="8">
    <location>
        <begin position="1"/>
        <end position="261"/>
    </location>
</feature>
<dbReference type="GO" id="GO:0005694">
    <property type="term" value="C:chromosome"/>
    <property type="evidence" value="ECO:0007669"/>
    <property type="project" value="UniProtKB-SubCell"/>
</dbReference>
<dbReference type="GO" id="GO:0003746">
    <property type="term" value="F:translation elongation factor activity"/>
    <property type="evidence" value="ECO:0007669"/>
    <property type="project" value="UniProtKB-KW"/>
</dbReference>
<feature type="domain" description="Tex-like central region" evidence="16">
    <location>
        <begin position="594"/>
        <end position="739"/>
    </location>
</feature>